<evidence type="ECO:0000256" key="1">
    <source>
        <dbReference type="SAM" id="Phobius"/>
    </source>
</evidence>
<dbReference type="OrthoDB" id="193041at2759"/>
<accession>A0A9W7EJF3</accession>
<organism evidence="2 3">
    <name type="scientific">Triparma strigata</name>
    <dbReference type="NCBI Taxonomy" id="1606541"/>
    <lineage>
        <taxon>Eukaryota</taxon>
        <taxon>Sar</taxon>
        <taxon>Stramenopiles</taxon>
        <taxon>Ochrophyta</taxon>
        <taxon>Bolidophyceae</taxon>
        <taxon>Parmales</taxon>
        <taxon>Triparmaceae</taxon>
        <taxon>Triparma</taxon>
    </lineage>
</organism>
<keyword evidence="3" id="KW-1185">Reference proteome</keyword>
<evidence type="ECO:0000313" key="2">
    <source>
        <dbReference type="EMBL" id="GMH81198.1"/>
    </source>
</evidence>
<feature type="transmembrane region" description="Helical" evidence="1">
    <location>
        <begin position="97"/>
        <end position="116"/>
    </location>
</feature>
<comment type="caution">
    <text evidence="2">The sequence shown here is derived from an EMBL/GenBank/DDBJ whole genome shotgun (WGS) entry which is preliminary data.</text>
</comment>
<sequence>MSRAFTPPDTMTKADIKNVADVRRAVWTGGFTGLGSGLLFGFCFHSSLVPLAKVLKIDLKVKGPDLMTASSKEIGGVTGFGKALVASARPKSLNHRFLFTFFFGAIWSFVGASTAGKNTKHLMQDVYLRGSDQEMMTEYQKINGPGTEDTQAHTQELQNITGYQNLVKESRKQNR</sequence>
<evidence type="ECO:0000313" key="3">
    <source>
        <dbReference type="Proteomes" id="UP001165085"/>
    </source>
</evidence>
<dbReference type="EMBL" id="BRXY01000255">
    <property type="protein sequence ID" value="GMH81198.1"/>
    <property type="molecule type" value="Genomic_DNA"/>
</dbReference>
<proteinExistence type="predicted"/>
<dbReference type="Proteomes" id="UP001165085">
    <property type="component" value="Unassembled WGS sequence"/>
</dbReference>
<feature type="transmembrane region" description="Helical" evidence="1">
    <location>
        <begin position="31"/>
        <end position="52"/>
    </location>
</feature>
<gene>
    <name evidence="2" type="ORF">TrST_g11770</name>
</gene>
<protein>
    <submittedName>
        <fullName evidence="2">Uncharacterized protein</fullName>
    </submittedName>
</protein>
<keyword evidence="1" id="KW-0812">Transmembrane</keyword>
<reference evidence="3" key="1">
    <citation type="journal article" date="2023" name="Commun. Biol.">
        <title>Genome analysis of Parmales, the sister group of diatoms, reveals the evolutionary specialization of diatoms from phago-mixotrophs to photoautotrophs.</title>
        <authorList>
            <person name="Ban H."/>
            <person name="Sato S."/>
            <person name="Yoshikawa S."/>
            <person name="Yamada K."/>
            <person name="Nakamura Y."/>
            <person name="Ichinomiya M."/>
            <person name="Sato N."/>
            <person name="Blanc-Mathieu R."/>
            <person name="Endo H."/>
            <person name="Kuwata A."/>
            <person name="Ogata H."/>
        </authorList>
    </citation>
    <scope>NUCLEOTIDE SEQUENCE [LARGE SCALE GENOMIC DNA]</scope>
    <source>
        <strain evidence="3">NIES 3701</strain>
    </source>
</reference>
<keyword evidence="1" id="KW-0472">Membrane</keyword>
<dbReference type="AlphaFoldDB" id="A0A9W7EJF3"/>
<name>A0A9W7EJF3_9STRA</name>
<keyword evidence="1" id="KW-1133">Transmembrane helix</keyword>